<evidence type="ECO:0000259" key="5">
    <source>
        <dbReference type="PROSITE" id="PS51898"/>
    </source>
</evidence>
<proteinExistence type="inferred from homology"/>
<evidence type="ECO:0000256" key="3">
    <source>
        <dbReference type="ARBA" id="ARBA00023125"/>
    </source>
</evidence>
<evidence type="ECO:0000256" key="2">
    <source>
        <dbReference type="ARBA" id="ARBA00022908"/>
    </source>
</evidence>
<dbReference type="InterPro" id="IPR050090">
    <property type="entry name" value="Tyrosine_recombinase_XerCD"/>
</dbReference>
<dbReference type="OrthoDB" id="6819422at2"/>
<dbReference type="InterPro" id="IPR013762">
    <property type="entry name" value="Integrase-like_cat_sf"/>
</dbReference>
<dbReference type="Proteomes" id="UP000237839">
    <property type="component" value="Unassembled WGS sequence"/>
</dbReference>
<dbReference type="AlphaFoldDB" id="A0A2S9H490"/>
<accession>A0A2S9H490</accession>
<keyword evidence="4" id="KW-0233">DNA recombination</keyword>
<reference evidence="6 7" key="1">
    <citation type="submission" date="2018-02" db="EMBL/GenBank/DDBJ databases">
        <title>Solimicrobium silvestre gen. nov., sp. nov., isolated from alpine forest soil.</title>
        <authorList>
            <person name="Margesin R."/>
            <person name="Albuquerque L."/>
            <person name="Zhang D.-C."/>
            <person name="Froufe H.J.C."/>
            <person name="Severino R."/>
            <person name="Roxo I."/>
            <person name="Egas C."/>
            <person name="Da Costa M.S."/>
        </authorList>
    </citation>
    <scope>NUCLEOTIDE SEQUENCE [LARGE SCALE GENOMIC DNA]</scope>
    <source>
        <strain evidence="6 7">S20-91</strain>
    </source>
</reference>
<dbReference type="RefSeq" id="WP_105530496.1">
    <property type="nucleotide sequence ID" value="NZ_PUGF01000002.1"/>
</dbReference>
<sequence>MPSCNCKIKSFVMKNGERYCLLVSKASGLPYYYPNLFLITQVRNRSLSTAAMESTLASLNVLMAFNEKSNVDIEVRFLKRLFLQPNEMDAIRDYCQLNFSGPRDSAASKNVLQLPNQNRQRKKRVIRTTDRASTYNRLTHIAHYSKWLAETLLSTNTDKHTTLEIEKMYSGLKARRPPKKCCNQAESEEGLSREQIDVLLEVVQPGSERNPFHDPAIQVRNQVIILLLLYLGIRGGELLNIRVRDISFSNNQIVIARRADDKSDPRIDQPLVKTLDRRIPMKPTLVSEIHNYILHHRNKVPRARKHDYLFITHKAGPTQGQPMSRSAYEKLIALIAKSSPELSILRGHGLRHTWNDSFSRLMDEMENPPSPEMQEQQRSYLQGWKSGSGSAAIYTKRHIKIRALEAGLQLQERMSIIPKNLKND</sequence>
<dbReference type="EMBL" id="PUGF01000002">
    <property type="protein sequence ID" value="PRC94802.1"/>
    <property type="molecule type" value="Genomic_DNA"/>
</dbReference>
<comment type="similarity">
    <text evidence="1">Belongs to the 'phage' integrase family.</text>
</comment>
<dbReference type="GO" id="GO:0003677">
    <property type="term" value="F:DNA binding"/>
    <property type="evidence" value="ECO:0007669"/>
    <property type="project" value="UniProtKB-KW"/>
</dbReference>
<gene>
    <name evidence="6" type="ORF">S2091_0805</name>
</gene>
<dbReference type="Gene3D" id="1.10.443.10">
    <property type="entry name" value="Intergrase catalytic core"/>
    <property type="match status" value="1"/>
</dbReference>
<evidence type="ECO:0000313" key="6">
    <source>
        <dbReference type="EMBL" id="PRC94802.1"/>
    </source>
</evidence>
<feature type="domain" description="Tyr recombinase" evidence="5">
    <location>
        <begin position="186"/>
        <end position="409"/>
    </location>
</feature>
<dbReference type="PANTHER" id="PTHR30349">
    <property type="entry name" value="PHAGE INTEGRASE-RELATED"/>
    <property type="match status" value="1"/>
</dbReference>
<dbReference type="Pfam" id="PF00589">
    <property type="entry name" value="Phage_integrase"/>
    <property type="match status" value="1"/>
</dbReference>
<evidence type="ECO:0000256" key="1">
    <source>
        <dbReference type="ARBA" id="ARBA00008857"/>
    </source>
</evidence>
<keyword evidence="7" id="KW-1185">Reference proteome</keyword>
<evidence type="ECO:0000313" key="7">
    <source>
        <dbReference type="Proteomes" id="UP000237839"/>
    </source>
</evidence>
<keyword evidence="2" id="KW-0229">DNA integration</keyword>
<dbReference type="InterPro" id="IPR002104">
    <property type="entry name" value="Integrase_catalytic"/>
</dbReference>
<dbReference type="InterPro" id="IPR011010">
    <property type="entry name" value="DNA_brk_join_enz"/>
</dbReference>
<protein>
    <submittedName>
        <fullName evidence="6">Phage integrase family</fullName>
    </submittedName>
</protein>
<name>A0A2S9H490_9BURK</name>
<dbReference type="GO" id="GO:0006310">
    <property type="term" value="P:DNA recombination"/>
    <property type="evidence" value="ECO:0007669"/>
    <property type="project" value="UniProtKB-KW"/>
</dbReference>
<dbReference type="PROSITE" id="PS51898">
    <property type="entry name" value="TYR_RECOMBINASE"/>
    <property type="match status" value="1"/>
</dbReference>
<dbReference type="PANTHER" id="PTHR30349:SF41">
    <property type="entry name" value="INTEGRASE_RECOMBINASE PROTEIN MJ0367-RELATED"/>
    <property type="match status" value="1"/>
</dbReference>
<evidence type="ECO:0000256" key="4">
    <source>
        <dbReference type="ARBA" id="ARBA00023172"/>
    </source>
</evidence>
<dbReference type="CDD" id="cd00397">
    <property type="entry name" value="DNA_BRE_C"/>
    <property type="match status" value="1"/>
</dbReference>
<comment type="caution">
    <text evidence="6">The sequence shown here is derived from an EMBL/GenBank/DDBJ whole genome shotgun (WGS) entry which is preliminary data.</text>
</comment>
<dbReference type="SUPFAM" id="SSF56349">
    <property type="entry name" value="DNA breaking-rejoining enzymes"/>
    <property type="match status" value="1"/>
</dbReference>
<organism evidence="6 7">
    <name type="scientific">Solimicrobium silvestre</name>
    <dbReference type="NCBI Taxonomy" id="2099400"/>
    <lineage>
        <taxon>Bacteria</taxon>
        <taxon>Pseudomonadati</taxon>
        <taxon>Pseudomonadota</taxon>
        <taxon>Betaproteobacteria</taxon>
        <taxon>Burkholderiales</taxon>
        <taxon>Oxalobacteraceae</taxon>
        <taxon>Solimicrobium</taxon>
    </lineage>
</organism>
<keyword evidence="3" id="KW-0238">DNA-binding</keyword>
<dbReference type="GO" id="GO:0015074">
    <property type="term" value="P:DNA integration"/>
    <property type="evidence" value="ECO:0007669"/>
    <property type="project" value="UniProtKB-KW"/>
</dbReference>